<proteinExistence type="predicted"/>
<keyword evidence="1" id="KW-0472">Membrane</keyword>
<accession>A0A557SLR9</accession>
<keyword evidence="1" id="KW-0812">Transmembrane</keyword>
<dbReference type="InterPro" id="IPR038537">
    <property type="entry name" value="TatT_sf"/>
</dbReference>
<gene>
    <name evidence="2" type="ORF">FHP88_01480</name>
</gene>
<evidence type="ECO:0000313" key="2">
    <source>
        <dbReference type="EMBL" id="TVO78368.1"/>
    </source>
</evidence>
<name>A0A557SLR9_9GAMM</name>
<comment type="caution">
    <text evidence="2">The sequence shown here is derived from an EMBL/GenBank/DDBJ whole genome shotgun (WGS) entry which is preliminary data.</text>
</comment>
<dbReference type="OrthoDB" id="5290315at2"/>
<keyword evidence="1" id="KW-1133">Transmembrane helix</keyword>
<dbReference type="AlphaFoldDB" id="A0A557SLR9"/>
<sequence>MADSISGPHSTTGSTILNRSIKSTAKASVRYPTPAPQIAALPYWIISILLLMVLSGCASMATQRLASNLASAMLNQDDPDTVRAGAPAYLLLLDGMIRDNPDDQGLLVAGSRLYAALASGLIRDPDRIKRMTNRSRDYASQALCLRHITLCEKERVPFEKFKSSLNETGLDELNVLYAYATSWASWIAARTDDWGALADLPKVELLLERIISKTPGYDQGRAQLYLAVMRSQLPPALGGKPETGRYHFEQAIAYSEGRDLIAKVEFARRYARLVFDQSLHDRLLKEVLDAPAEAPDLTLSNILAKQQAVELLGDGYF</sequence>
<reference evidence="2 3" key="1">
    <citation type="submission" date="2019-07" db="EMBL/GenBank/DDBJ databases">
        <title>The pathways for chlorine oxyanion respiration interact through the shared metabolite chlorate.</title>
        <authorList>
            <person name="Barnum T.P."/>
            <person name="Cheng Y."/>
            <person name="Hill K.A."/>
            <person name="Lucas L.N."/>
            <person name="Carlson H.K."/>
            <person name="Coates J.D."/>
        </authorList>
    </citation>
    <scope>NUCLEOTIDE SEQUENCE [LARGE SCALE GENOMIC DNA]</scope>
    <source>
        <strain evidence="2 3">BK-1</strain>
    </source>
</reference>
<organism evidence="2 3">
    <name type="scientific">Sedimenticola selenatireducens</name>
    <dbReference type="NCBI Taxonomy" id="191960"/>
    <lineage>
        <taxon>Bacteria</taxon>
        <taxon>Pseudomonadati</taxon>
        <taxon>Pseudomonadota</taxon>
        <taxon>Gammaproteobacteria</taxon>
        <taxon>Chromatiales</taxon>
        <taxon>Sedimenticolaceae</taxon>
        <taxon>Sedimenticola</taxon>
    </lineage>
</organism>
<evidence type="ECO:0000256" key="1">
    <source>
        <dbReference type="SAM" id="Phobius"/>
    </source>
</evidence>
<dbReference type="Pfam" id="PF16811">
    <property type="entry name" value="TAtT"/>
    <property type="match status" value="1"/>
</dbReference>
<dbReference type="Gene3D" id="1.25.40.920">
    <property type="entry name" value="TRAP transporter T-component"/>
    <property type="match status" value="1"/>
</dbReference>
<keyword evidence="3" id="KW-1185">Reference proteome</keyword>
<protein>
    <recommendedName>
        <fullName evidence="4">TRAP transporter TatT component family protein</fullName>
    </recommendedName>
</protein>
<dbReference type="Proteomes" id="UP000316649">
    <property type="component" value="Unassembled WGS sequence"/>
</dbReference>
<dbReference type="EMBL" id="VMNH01000003">
    <property type="protein sequence ID" value="TVO78368.1"/>
    <property type="molecule type" value="Genomic_DNA"/>
</dbReference>
<dbReference type="InterPro" id="IPR031823">
    <property type="entry name" value="TatT"/>
</dbReference>
<evidence type="ECO:0000313" key="3">
    <source>
        <dbReference type="Proteomes" id="UP000316649"/>
    </source>
</evidence>
<feature type="transmembrane region" description="Helical" evidence="1">
    <location>
        <begin position="41"/>
        <end position="61"/>
    </location>
</feature>
<evidence type="ECO:0008006" key="4">
    <source>
        <dbReference type="Google" id="ProtNLM"/>
    </source>
</evidence>